<dbReference type="VEuPathDB" id="FungiDB:RhiirFUN_018769"/>
<evidence type="ECO:0000256" key="3">
    <source>
        <dbReference type="ARBA" id="ARBA00022679"/>
    </source>
</evidence>
<dbReference type="OrthoDB" id="2320506at2759"/>
<evidence type="ECO:0000256" key="2">
    <source>
        <dbReference type="ARBA" id="ARBA00022527"/>
    </source>
</evidence>
<dbReference type="SMART" id="SM00220">
    <property type="entry name" value="S_TKc"/>
    <property type="match status" value="1"/>
</dbReference>
<evidence type="ECO:0000256" key="5">
    <source>
        <dbReference type="ARBA" id="ARBA00022777"/>
    </source>
</evidence>
<evidence type="ECO:0000256" key="8">
    <source>
        <dbReference type="ARBA" id="ARBA00048679"/>
    </source>
</evidence>
<evidence type="ECO:0000256" key="4">
    <source>
        <dbReference type="ARBA" id="ARBA00022741"/>
    </source>
</evidence>
<keyword evidence="6" id="KW-0067">ATP-binding</keyword>
<sequence length="569" mass="64963">MPNDTAGVDAYKLRLWSVDVASINDISEEMLNDSNEITDGRCTIADTLFGIKEGNRNFFRLLLYSPNDNISNLKREFQSVVREELSGVKEDVGSLKNELKKVRLQSEEMWFSAPATVTETDKGIFVRSICQDISFPFTLTNTTQRRILGKFRNPPNENAPEKKLQEFFMRQCTALGSLDSTKLMVHDTHSTPLLNTRKPDFVLIPKEWPLDSLNVVAVGEIRKQSGNGFSNADVGHAISFGEKVLQIQPRRSFVYVLLTDCIDICMFKVTKANEAKGQFRFSYGRISLQTLTFNTTNNPPTGWKHLVTIMECTHDDLGWVDPSLNFGTNTVNLVRSINTGRTSVVYEGKDNDNNRVVVKIAKEPIYLSCFKTEKNGLNKLSTKNSPHLQKLLHGSENNLVTTPLCSKVNHLQKKDIGDIIKTLKMVHLYYNRVHMDLRKYNFLRDDDGHIVIIDWGYSVTKDKTGSFAGALEVMPDYILESLIKGEQITYSPRIDLICCVRTFYLMFHKPTNADIKRISFNGAFDTKSKAQKLLNFWSNHVKTNLWKNLYKQAYDLKYEELIEGLEELF</sequence>
<dbReference type="PROSITE" id="PS50011">
    <property type="entry name" value="PROTEIN_KINASE_DOM"/>
    <property type="match status" value="1"/>
</dbReference>
<evidence type="ECO:0000259" key="9">
    <source>
        <dbReference type="PROSITE" id="PS50011"/>
    </source>
</evidence>
<keyword evidence="2" id="KW-0723">Serine/threonine-protein kinase</keyword>
<protein>
    <recommendedName>
        <fullName evidence="1">non-specific serine/threonine protein kinase</fullName>
        <ecNumber evidence="1">2.7.11.1</ecNumber>
    </recommendedName>
</protein>
<gene>
    <name evidence="10" type="ORF">CHRIB12_LOCUS11160</name>
</gene>
<dbReference type="AlphaFoldDB" id="A0A915Z9G7"/>
<dbReference type="GO" id="GO:0005524">
    <property type="term" value="F:ATP binding"/>
    <property type="evidence" value="ECO:0007669"/>
    <property type="project" value="UniProtKB-KW"/>
</dbReference>
<dbReference type="Pfam" id="PF01163">
    <property type="entry name" value="RIO1"/>
    <property type="match status" value="1"/>
</dbReference>
<dbReference type="InterPro" id="IPR049229">
    <property type="entry name" value="DUF6826"/>
</dbReference>
<keyword evidence="4" id="KW-0547">Nucleotide-binding</keyword>
<proteinExistence type="predicted"/>
<evidence type="ECO:0000256" key="7">
    <source>
        <dbReference type="ARBA" id="ARBA00047899"/>
    </source>
</evidence>
<name>A0A915Z9G7_9GLOM</name>
<accession>A0A915Z9G7</accession>
<keyword evidence="5" id="KW-0418">Kinase</keyword>
<comment type="caution">
    <text evidence="10">The sequence shown here is derived from an EMBL/GenBank/DDBJ whole genome shotgun (WGS) entry which is preliminary data.</text>
</comment>
<dbReference type="EC" id="2.7.11.1" evidence="1"/>
<evidence type="ECO:0000256" key="1">
    <source>
        <dbReference type="ARBA" id="ARBA00012513"/>
    </source>
</evidence>
<comment type="catalytic activity">
    <reaction evidence="8">
        <text>L-seryl-[protein] + ATP = O-phospho-L-seryl-[protein] + ADP + H(+)</text>
        <dbReference type="Rhea" id="RHEA:17989"/>
        <dbReference type="Rhea" id="RHEA-COMP:9863"/>
        <dbReference type="Rhea" id="RHEA-COMP:11604"/>
        <dbReference type="ChEBI" id="CHEBI:15378"/>
        <dbReference type="ChEBI" id="CHEBI:29999"/>
        <dbReference type="ChEBI" id="CHEBI:30616"/>
        <dbReference type="ChEBI" id="CHEBI:83421"/>
        <dbReference type="ChEBI" id="CHEBI:456216"/>
        <dbReference type="EC" id="2.7.11.1"/>
    </reaction>
</comment>
<comment type="catalytic activity">
    <reaction evidence="7">
        <text>L-threonyl-[protein] + ATP = O-phospho-L-threonyl-[protein] + ADP + H(+)</text>
        <dbReference type="Rhea" id="RHEA:46608"/>
        <dbReference type="Rhea" id="RHEA-COMP:11060"/>
        <dbReference type="Rhea" id="RHEA-COMP:11605"/>
        <dbReference type="ChEBI" id="CHEBI:15378"/>
        <dbReference type="ChEBI" id="CHEBI:30013"/>
        <dbReference type="ChEBI" id="CHEBI:30616"/>
        <dbReference type="ChEBI" id="CHEBI:61977"/>
        <dbReference type="ChEBI" id="CHEBI:456216"/>
        <dbReference type="EC" id="2.7.11.1"/>
    </reaction>
</comment>
<dbReference type="InterPro" id="IPR000719">
    <property type="entry name" value="Prot_kinase_dom"/>
</dbReference>
<evidence type="ECO:0000313" key="11">
    <source>
        <dbReference type="Proteomes" id="UP000684084"/>
    </source>
</evidence>
<feature type="domain" description="Protein kinase" evidence="9">
    <location>
        <begin position="331"/>
        <end position="569"/>
    </location>
</feature>
<dbReference type="EMBL" id="CAGKOT010000023">
    <property type="protein sequence ID" value="CAB5367094.1"/>
    <property type="molecule type" value="Genomic_DNA"/>
</dbReference>
<organism evidence="10 11">
    <name type="scientific">Rhizophagus irregularis</name>
    <dbReference type="NCBI Taxonomy" id="588596"/>
    <lineage>
        <taxon>Eukaryota</taxon>
        <taxon>Fungi</taxon>
        <taxon>Fungi incertae sedis</taxon>
        <taxon>Mucoromycota</taxon>
        <taxon>Glomeromycotina</taxon>
        <taxon>Glomeromycetes</taxon>
        <taxon>Glomerales</taxon>
        <taxon>Glomeraceae</taxon>
        <taxon>Rhizophagus</taxon>
    </lineage>
</organism>
<dbReference type="GO" id="GO:0004674">
    <property type="term" value="F:protein serine/threonine kinase activity"/>
    <property type="evidence" value="ECO:0007669"/>
    <property type="project" value="UniProtKB-KW"/>
</dbReference>
<dbReference type="InterPro" id="IPR018934">
    <property type="entry name" value="RIO_dom"/>
</dbReference>
<evidence type="ECO:0000313" key="10">
    <source>
        <dbReference type="EMBL" id="CAB5367094.1"/>
    </source>
</evidence>
<evidence type="ECO:0000256" key="6">
    <source>
        <dbReference type="ARBA" id="ARBA00022840"/>
    </source>
</evidence>
<reference evidence="10" key="1">
    <citation type="submission" date="2020-05" db="EMBL/GenBank/DDBJ databases">
        <authorList>
            <person name="Rincon C."/>
            <person name="Sanders R I."/>
            <person name="Robbins C."/>
            <person name="Chaturvedi A."/>
        </authorList>
    </citation>
    <scope>NUCLEOTIDE SEQUENCE</scope>
    <source>
        <strain evidence="10">CHB12</strain>
    </source>
</reference>
<keyword evidence="3" id="KW-0808">Transferase</keyword>
<dbReference type="Pfam" id="PF20713">
    <property type="entry name" value="DUF6826"/>
    <property type="match status" value="1"/>
</dbReference>
<dbReference type="Proteomes" id="UP000684084">
    <property type="component" value="Unassembled WGS sequence"/>
</dbReference>